<reference evidence="2 3" key="1">
    <citation type="submission" date="2016-10" db="EMBL/GenBank/DDBJ databases">
        <authorList>
            <person name="de Groot N.N."/>
        </authorList>
    </citation>
    <scope>NUCLEOTIDE SEQUENCE [LARGE SCALE GENOMIC DNA]</scope>
    <source>
        <strain evidence="2 3">DSM 23421</strain>
    </source>
</reference>
<keyword evidence="1" id="KW-1133">Transmembrane helix</keyword>
<dbReference type="Proteomes" id="UP000199109">
    <property type="component" value="Unassembled WGS sequence"/>
</dbReference>
<dbReference type="OrthoDB" id="1151084at2"/>
<protein>
    <submittedName>
        <fullName evidence="2">Uncharacterized protein</fullName>
    </submittedName>
</protein>
<dbReference type="EMBL" id="FNAO01000002">
    <property type="protein sequence ID" value="SDD97098.1"/>
    <property type="molecule type" value="Genomic_DNA"/>
</dbReference>
<name>A0A1G6Z3A3_9FLAO</name>
<dbReference type="RefSeq" id="WP_091866442.1">
    <property type="nucleotide sequence ID" value="NZ_FNAO01000002.1"/>
</dbReference>
<evidence type="ECO:0000256" key="1">
    <source>
        <dbReference type="SAM" id="Phobius"/>
    </source>
</evidence>
<sequence>MHHFSIPTELKQLIDTERTDFVIKSKRNYPKKKAVGLLAFATFWNLIVSVFWIVMLVPLFSGKEVHFTSNGVSKTASIEDWGDLVAPSLIIGLFTVIGISVFIYGIVIMVQKGGYFAGTPTRFIQFRNGKTAITDWEQFTGNIKIDSKGTSGNLEFELRTGKMQSRKNSSNQFVPDVIYLTGIENVFDIEKKCKTRIKENDPTPSVIQKSAIGS</sequence>
<evidence type="ECO:0000313" key="2">
    <source>
        <dbReference type="EMBL" id="SDD97098.1"/>
    </source>
</evidence>
<feature type="transmembrane region" description="Helical" evidence="1">
    <location>
        <begin position="34"/>
        <end position="60"/>
    </location>
</feature>
<gene>
    <name evidence="2" type="ORF">SAMN05421636_102473</name>
</gene>
<keyword evidence="1" id="KW-0812">Transmembrane</keyword>
<feature type="transmembrane region" description="Helical" evidence="1">
    <location>
        <begin position="89"/>
        <end position="110"/>
    </location>
</feature>
<dbReference type="AlphaFoldDB" id="A0A1G6Z3A3"/>
<proteinExistence type="predicted"/>
<accession>A0A1G6Z3A3</accession>
<evidence type="ECO:0000313" key="3">
    <source>
        <dbReference type="Proteomes" id="UP000199109"/>
    </source>
</evidence>
<keyword evidence="3" id="KW-1185">Reference proteome</keyword>
<keyword evidence="1" id="KW-0472">Membrane</keyword>
<organism evidence="2 3">
    <name type="scientific">Pricia antarctica</name>
    <dbReference type="NCBI Taxonomy" id="641691"/>
    <lineage>
        <taxon>Bacteria</taxon>
        <taxon>Pseudomonadati</taxon>
        <taxon>Bacteroidota</taxon>
        <taxon>Flavobacteriia</taxon>
        <taxon>Flavobacteriales</taxon>
        <taxon>Flavobacteriaceae</taxon>
        <taxon>Pricia</taxon>
    </lineage>
</organism>